<name>A0A918E170_9ACTN</name>
<gene>
    <name evidence="2" type="ORF">GCM10012280_65840</name>
</gene>
<dbReference type="EMBL" id="BMMS01000045">
    <property type="protein sequence ID" value="GGO99428.1"/>
    <property type="molecule type" value="Genomic_DNA"/>
</dbReference>
<proteinExistence type="predicted"/>
<dbReference type="AlphaFoldDB" id="A0A918E170"/>
<dbReference type="RefSeq" id="WP_189135481.1">
    <property type="nucleotide sequence ID" value="NZ_BMMS01000045.1"/>
</dbReference>
<reference evidence="2" key="2">
    <citation type="submission" date="2020-09" db="EMBL/GenBank/DDBJ databases">
        <authorList>
            <person name="Sun Q."/>
            <person name="Zhou Y."/>
        </authorList>
    </citation>
    <scope>NUCLEOTIDE SEQUENCE</scope>
    <source>
        <strain evidence="2">CGMCC 4.7201</strain>
    </source>
</reference>
<reference evidence="2" key="1">
    <citation type="journal article" date="2014" name="Int. J. Syst. Evol. Microbiol.">
        <title>Complete genome sequence of Corynebacterium casei LMG S-19264T (=DSM 44701T), isolated from a smear-ripened cheese.</title>
        <authorList>
            <consortium name="US DOE Joint Genome Institute (JGI-PGF)"/>
            <person name="Walter F."/>
            <person name="Albersmeier A."/>
            <person name="Kalinowski J."/>
            <person name="Ruckert C."/>
        </authorList>
    </citation>
    <scope>NUCLEOTIDE SEQUENCE</scope>
    <source>
        <strain evidence="2">CGMCC 4.7201</strain>
    </source>
</reference>
<sequence length="100" mass="10965">MAYTYDSLGPLLANYQRLKERNVLPTMCLNHGATVSLYSRDPDGNHVELQVDAFDSVEEANTFMESPIHQNNPIGVEFDPGEMLGLLDGVPAAALMARAE</sequence>
<dbReference type="PROSITE" id="PS51819">
    <property type="entry name" value="VOC"/>
    <property type="match status" value="1"/>
</dbReference>
<protein>
    <recommendedName>
        <fullName evidence="1">VOC domain-containing protein</fullName>
    </recommendedName>
</protein>
<comment type="caution">
    <text evidence="2">The sequence shown here is derived from an EMBL/GenBank/DDBJ whole genome shotgun (WGS) entry which is preliminary data.</text>
</comment>
<dbReference type="Proteomes" id="UP000641932">
    <property type="component" value="Unassembled WGS sequence"/>
</dbReference>
<evidence type="ECO:0000313" key="3">
    <source>
        <dbReference type="Proteomes" id="UP000641932"/>
    </source>
</evidence>
<evidence type="ECO:0000313" key="2">
    <source>
        <dbReference type="EMBL" id="GGO99428.1"/>
    </source>
</evidence>
<feature type="domain" description="VOC" evidence="1">
    <location>
        <begin position="1"/>
        <end position="52"/>
    </location>
</feature>
<organism evidence="2 3">
    <name type="scientific">Wenjunlia tyrosinilytica</name>
    <dbReference type="NCBI Taxonomy" id="1544741"/>
    <lineage>
        <taxon>Bacteria</taxon>
        <taxon>Bacillati</taxon>
        <taxon>Actinomycetota</taxon>
        <taxon>Actinomycetes</taxon>
        <taxon>Kitasatosporales</taxon>
        <taxon>Streptomycetaceae</taxon>
        <taxon>Wenjunlia</taxon>
    </lineage>
</organism>
<dbReference type="InterPro" id="IPR029068">
    <property type="entry name" value="Glyas_Bleomycin-R_OHBP_Dase"/>
</dbReference>
<keyword evidence="3" id="KW-1185">Reference proteome</keyword>
<dbReference type="InterPro" id="IPR037523">
    <property type="entry name" value="VOC_core"/>
</dbReference>
<dbReference type="SUPFAM" id="SSF54593">
    <property type="entry name" value="Glyoxalase/Bleomycin resistance protein/Dihydroxybiphenyl dioxygenase"/>
    <property type="match status" value="1"/>
</dbReference>
<evidence type="ECO:0000259" key="1">
    <source>
        <dbReference type="PROSITE" id="PS51819"/>
    </source>
</evidence>
<accession>A0A918E170</accession>
<dbReference type="Gene3D" id="3.10.180.10">
    <property type="entry name" value="2,3-Dihydroxybiphenyl 1,2-Dioxygenase, domain 1"/>
    <property type="match status" value="1"/>
</dbReference>